<proteinExistence type="predicted"/>
<sequence length="53" mass="5927">MARKLYEIRNATATTSASINTYAWTMLPLPPEIARHGGVQGIEAMMDDMVEWS</sequence>
<evidence type="ECO:0000313" key="1">
    <source>
        <dbReference type="EMBL" id="JAE27340.1"/>
    </source>
</evidence>
<dbReference type="AlphaFoldDB" id="A0A0A9GQA3"/>
<name>A0A0A9GQA3_ARUDO</name>
<protein>
    <submittedName>
        <fullName evidence="1">Uncharacterized protein</fullName>
    </submittedName>
</protein>
<reference evidence="1" key="1">
    <citation type="submission" date="2014-09" db="EMBL/GenBank/DDBJ databases">
        <authorList>
            <person name="Magalhaes I.L.F."/>
            <person name="Oliveira U."/>
            <person name="Santos F.R."/>
            <person name="Vidigal T.H.D.A."/>
            <person name="Brescovit A.D."/>
            <person name="Santos A.J."/>
        </authorList>
    </citation>
    <scope>NUCLEOTIDE SEQUENCE</scope>
    <source>
        <tissue evidence="1">Shoot tissue taken approximately 20 cm above the soil surface</tissue>
    </source>
</reference>
<dbReference type="EMBL" id="GBRH01170556">
    <property type="protein sequence ID" value="JAE27340.1"/>
    <property type="molecule type" value="Transcribed_RNA"/>
</dbReference>
<accession>A0A0A9GQA3</accession>
<reference evidence="1" key="2">
    <citation type="journal article" date="2015" name="Data Brief">
        <title>Shoot transcriptome of the giant reed, Arundo donax.</title>
        <authorList>
            <person name="Barrero R.A."/>
            <person name="Guerrero F.D."/>
            <person name="Moolhuijzen P."/>
            <person name="Goolsby J.A."/>
            <person name="Tidwell J."/>
            <person name="Bellgard S.E."/>
            <person name="Bellgard M.I."/>
        </authorList>
    </citation>
    <scope>NUCLEOTIDE SEQUENCE</scope>
    <source>
        <tissue evidence="1">Shoot tissue taken approximately 20 cm above the soil surface</tissue>
    </source>
</reference>
<organism evidence="1">
    <name type="scientific">Arundo donax</name>
    <name type="common">Giant reed</name>
    <name type="synonym">Donax arundinaceus</name>
    <dbReference type="NCBI Taxonomy" id="35708"/>
    <lineage>
        <taxon>Eukaryota</taxon>
        <taxon>Viridiplantae</taxon>
        <taxon>Streptophyta</taxon>
        <taxon>Embryophyta</taxon>
        <taxon>Tracheophyta</taxon>
        <taxon>Spermatophyta</taxon>
        <taxon>Magnoliopsida</taxon>
        <taxon>Liliopsida</taxon>
        <taxon>Poales</taxon>
        <taxon>Poaceae</taxon>
        <taxon>PACMAD clade</taxon>
        <taxon>Arundinoideae</taxon>
        <taxon>Arundineae</taxon>
        <taxon>Arundo</taxon>
    </lineage>
</organism>